<organism evidence="1 2">
    <name type="scientific">Vitis vinifera</name>
    <name type="common">Grape</name>
    <dbReference type="NCBI Taxonomy" id="29760"/>
    <lineage>
        <taxon>Eukaryota</taxon>
        <taxon>Viridiplantae</taxon>
        <taxon>Streptophyta</taxon>
        <taxon>Embryophyta</taxon>
        <taxon>Tracheophyta</taxon>
        <taxon>Spermatophyta</taxon>
        <taxon>Magnoliopsida</taxon>
        <taxon>eudicotyledons</taxon>
        <taxon>Gunneridae</taxon>
        <taxon>Pentapetalae</taxon>
        <taxon>rosids</taxon>
        <taxon>Vitales</taxon>
        <taxon>Vitaceae</taxon>
        <taxon>Viteae</taxon>
        <taxon>Vitis</taxon>
    </lineage>
</organism>
<comment type="caution">
    <text evidence="1">The sequence shown here is derived from an EMBL/GenBank/DDBJ whole genome shotgun (WGS) entry which is preliminary data.</text>
</comment>
<dbReference type="Proteomes" id="UP000288805">
    <property type="component" value="Unassembled WGS sequence"/>
</dbReference>
<evidence type="ECO:0000313" key="2">
    <source>
        <dbReference type="Proteomes" id="UP000288805"/>
    </source>
</evidence>
<name>A0A438BTC8_VITVI</name>
<accession>A0A438BTC8</accession>
<proteinExistence type="predicted"/>
<evidence type="ECO:0008006" key="3">
    <source>
        <dbReference type="Google" id="ProtNLM"/>
    </source>
</evidence>
<gene>
    <name evidence="1" type="ORF">CK203_102223</name>
</gene>
<reference evidence="1 2" key="1">
    <citation type="journal article" date="2018" name="PLoS Genet.">
        <title>Population sequencing reveals clonal diversity and ancestral inbreeding in the grapevine cultivar Chardonnay.</title>
        <authorList>
            <person name="Roach M.J."/>
            <person name="Johnson D.L."/>
            <person name="Bohlmann J."/>
            <person name="van Vuuren H.J."/>
            <person name="Jones S.J."/>
            <person name="Pretorius I.S."/>
            <person name="Schmidt S.A."/>
            <person name="Borneman A.R."/>
        </authorList>
    </citation>
    <scope>NUCLEOTIDE SEQUENCE [LARGE SCALE GENOMIC DNA]</scope>
    <source>
        <strain evidence="2">cv. Chardonnay</strain>
        <tissue evidence="1">Leaf</tissue>
    </source>
</reference>
<dbReference type="EMBL" id="QGNW01002626">
    <property type="protein sequence ID" value="RVW14188.1"/>
    <property type="molecule type" value="Genomic_DNA"/>
</dbReference>
<protein>
    <recommendedName>
        <fullName evidence="3">Reverse transcriptase domain-containing protein</fullName>
    </recommendedName>
</protein>
<dbReference type="AlphaFoldDB" id="A0A438BTC8"/>
<evidence type="ECO:0000313" key="1">
    <source>
        <dbReference type="EMBL" id="RVW14188.1"/>
    </source>
</evidence>
<sequence length="116" mass="12794">MAAPMKFVIGLLALVSFGMIFGALLQLEFIGGLEEVDARKEQLSALSWILAWFDASSGLKINLDKSVLIPVGEVEEIEEMAMELGCKVGFLPTVYLGLPLEPITKLFLYGMGWKRE</sequence>